<dbReference type="EMBL" id="CP048630">
    <property type="protein sequence ID" value="QIB34336.1"/>
    <property type="molecule type" value="Genomic_DNA"/>
</dbReference>
<dbReference type="KEGG" id="apra:G3A50_11915"/>
<dbReference type="InterPro" id="IPR009270">
    <property type="entry name" value="DUF927"/>
</dbReference>
<name>A0A6P1YNQ1_9HYPH</name>
<dbReference type="RefSeq" id="WP_163075480.1">
    <property type="nucleotide sequence ID" value="NZ_CP048630.1"/>
</dbReference>
<dbReference type="Pfam" id="PF06048">
    <property type="entry name" value="DUF927"/>
    <property type="match status" value="1"/>
</dbReference>
<evidence type="ECO:0000259" key="1">
    <source>
        <dbReference type="Pfam" id="PF06048"/>
    </source>
</evidence>
<accession>A0A6P1YNQ1</accession>
<reference evidence="2 3" key="1">
    <citation type="submission" date="2020-02" db="EMBL/GenBank/DDBJ databases">
        <authorList>
            <person name="Li G."/>
        </authorList>
    </citation>
    <scope>NUCLEOTIDE SEQUENCE [LARGE SCALE GENOMIC DNA]</scope>
    <source>
        <strain evidence="2 3">DSM 102029</strain>
    </source>
</reference>
<gene>
    <name evidence="2" type="ORF">G3A50_11915</name>
</gene>
<keyword evidence="3" id="KW-1185">Reference proteome</keyword>
<feature type="domain" description="DUF927" evidence="1">
    <location>
        <begin position="354"/>
        <end position="639"/>
    </location>
</feature>
<dbReference type="Proteomes" id="UP000464751">
    <property type="component" value="Chromosome"/>
</dbReference>
<organism evidence="2 3">
    <name type="scientific">Ancylobacter pratisalsi</name>
    <dbReference type="NCBI Taxonomy" id="1745854"/>
    <lineage>
        <taxon>Bacteria</taxon>
        <taxon>Pseudomonadati</taxon>
        <taxon>Pseudomonadota</taxon>
        <taxon>Alphaproteobacteria</taxon>
        <taxon>Hyphomicrobiales</taxon>
        <taxon>Xanthobacteraceae</taxon>
        <taxon>Ancylobacter</taxon>
    </lineage>
</organism>
<dbReference type="AlphaFoldDB" id="A0A6P1YNQ1"/>
<evidence type="ECO:0000313" key="2">
    <source>
        <dbReference type="EMBL" id="QIB34336.1"/>
    </source>
</evidence>
<evidence type="ECO:0000313" key="3">
    <source>
        <dbReference type="Proteomes" id="UP000464751"/>
    </source>
</evidence>
<proteinExistence type="predicted"/>
<protein>
    <submittedName>
        <fullName evidence="2">DUF927 domain-containing protein</fullName>
    </submittedName>
</protein>
<sequence>MTANPCAAPGNQSNVLASSSFKIGQRIASGEIARDDAERSLLAAGMQMVNGDEKHRWTQRTVLDVVKRQIKASIGSAIGPDRIEHRVIVDLDGCFDRKPAPSATTPTRMPIVPVPVDAPPMRFKHPAWGEPQRAWDYRDAAGHLVGYTARWPSDDHDSSQVAHVTFCDLGNGKRGWRMKAMPAPRPLFNLPAILSRRSAPVLICPDEWSVDAAMMLLPDMVATTTAHDPKSPASTAFSPLAGRSVVLLPAIGRAGQAWADMVAHEVAKAGAGNVKALDLSLVAADVWGDALPPDEGWGIVDAVDAGLTAETLANLINTDAEVIGFHLDARQKRAADAVLNSDVMRAAEEASPLFKSDPTGVFKLCDVKEMGESRQEYRWFCSPLTVVAETRDEDGRNWGRLLRVLDRDGRSREWAMPMELLGGDGSDYRRELLRMGLTPAPGNKAREFLHEFICTQRPKEKARCVSRTGWHGRTYVTVDGAIGSGAAHKRLLLQTAVPPDHPFRTAGSLSGWQQDVARYAAGNSRLALAISAALAAPLLYPLDAEGGGFHFRGASSTGKSTALIVGGSVWGGGGLNGFLRTWRATSNGLEGVAALHCDALLCLDEMGQVDGCEAGSIAYMLANGSGKSRAGRSGEARSAASWRVLFLSSGEVSLADKLSEDGRARRAAAGQEVRIVDIPADAGVGFGLFEDLHGFDSADAFARHLKSAAGHHYGHASRADLKSVVERFAEVRQQARALADQFVRDHCPDGADGQISRVTARFGLIAAAGEIAREAGILPWPEGEAMRAAARCFHDWLAQRGGIEPAEERSAIAQVRHFIELHGASRFEPIGEGRDHAEPRVINRVGFRGGDASNGYEYIVLPEAWKTDICAGLDAAFVTKVLAKRGFLKVGSDSKPQTKCRLPGFEKPPRCYVLRSTIMEDAEA</sequence>